<feature type="coiled-coil region" evidence="1">
    <location>
        <begin position="14"/>
        <end position="41"/>
    </location>
</feature>
<sequence>MRDAGYVIVTHVQAERLRVKMAGAREDASKVEERVALLRTELVCTQRREATVESYVSGIEKDLEMAKAEAFVCDARIAELESRLLDAEDRLFKAEEGDPLAESDLVKSKEAEGTTLDSLGRESASATSLKIALEKLRSEHATTLATTESSLIHFQEGLRSARASRVPFSWFCCLSLTREGNSAGGG</sequence>
<keyword evidence="2" id="KW-1185">Reference proteome</keyword>
<gene>
    <name evidence="3" type="primary">LOC111018146</name>
</gene>
<accession>A0A6J1D6R6</accession>
<reference evidence="3" key="1">
    <citation type="submission" date="2025-08" db="UniProtKB">
        <authorList>
            <consortium name="RefSeq"/>
        </authorList>
    </citation>
    <scope>IDENTIFICATION</scope>
    <source>
        <strain evidence="3">OHB3-1</strain>
    </source>
</reference>
<keyword evidence="1" id="KW-0175">Coiled coil</keyword>
<evidence type="ECO:0000313" key="3">
    <source>
        <dbReference type="RefSeq" id="XP_022149800.1"/>
    </source>
</evidence>
<dbReference type="AlphaFoldDB" id="A0A6J1D6R6"/>
<organism evidence="2 3">
    <name type="scientific">Momordica charantia</name>
    <name type="common">Bitter gourd</name>
    <name type="synonym">Balsam pear</name>
    <dbReference type="NCBI Taxonomy" id="3673"/>
    <lineage>
        <taxon>Eukaryota</taxon>
        <taxon>Viridiplantae</taxon>
        <taxon>Streptophyta</taxon>
        <taxon>Embryophyta</taxon>
        <taxon>Tracheophyta</taxon>
        <taxon>Spermatophyta</taxon>
        <taxon>Magnoliopsida</taxon>
        <taxon>eudicotyledons</taxon>
        <taxon>Gunneridae</taxon>
        <taxon>Pentapetalae</taxon>
        <taxon>rosids</taxon>
        <taxon>fabids</taxon>
        <taxon>Cucurbitales</taxon>
        <taxon>Cucurbitaceae</taxon>
        <taxon>Momordiceae</taxon>
        <taxon>Momordica</taxon>
    </lineage>
</organism>
<dbReference type="RefSeq" id="XP_022149800.1">
    <property type="nucleotide sequence ID" value="XM_022294108.1"/>
</dbReference>
<protein>
    <submittedName>
        <fullName evidence="3">Uncharacterized protein LOC111018146</fullName>
    </submittedName>
</protein>
<dbReference type="KEGG" id="mcha:111018146"/>
<evidence type="ECO:0000313" key="2">
    <source>
        <dbReference type="Proteomes" id="UP000504603"/>
    </source>
</evidence>
<name>A0A6J1D6R6_MOMCH</name>
<dbReference type="Proteomes" id="UP000504603">
    <property type="component" value="Unplaced"/>
</dbReference>
<proteinExistence type="predicted"/>
<evidence type="ECO:0000256" key="1">
    <source>
        <dbReference type="SAM" id="Coils"/>
    </source>
</evidence>
<dbReference type="GeneID" id="111018146"/>
<dbReference type="SUPFAM" id="SSF57997">
    <property type="entry name" value="Tropomyosin"/>
    <property type="match status" value="1"/>
</dbReference>